<feature type="compositionally biased region" description="Polar residues" evidence="10">
    <location>
        <begin position="1895"/>
        <end position="1918"/>
    </location>
</feature>
<dbReference type="PANTHER" id="PTHR48249">
    <property type="entry name" value="MEDIATOR OF RNA POLYMERASE II TRANSCRIPTION SUBUNIT 13"/>
    <property type="match status" value="1"/>
</dbReference>
<evidence type="ECO:0000313" key="15">
    <source>
        <dbReference type="WBParaSite" id="MBELARI_LOCUS19724"/>
    </source>
</evidence>
<evidence type="ECO:0000256" key="3">
    <source>
        <dbReference type="ARBA" id="ARBA00019618"/>
    </source>
</evidence>
<feature type="region of interest" description="Disordered" evidence="10">
    <location>
        <begin position="2429"/>
        <end position="2448"/>
    </location>
</feature>
<dbReference type="WBParaSite" id="MBELARI_LOCUS19724">
    <property type="protein sequence ID" value="MBELARI_LOCUS19724"/>
    <property type="gene ID" value="MBELARI_LOCUS19724"/>
</dbReference>
<comment type="subcellular location">
    <subcellularLocation>
        <location evidence="1 9">Nucleus</location>
    </subcellularLocation>
</comment>
<evidence type="ECO:0000256" key="4">
    <source>
        <dbReference type="ARBA" id="ARBA00022491"/>
    </source>
</evidence>
<keyword evidence="4 9" id="KW-0678">Repressor</keyword>
<evidence type="ECO:0000256" key="7">
    <source>
        <dbReference type="ARBA" id="ARBA00023163"/>
    </source>
</evidence>
<comment type="similarity">
    <text evidence="2 9">Belongs to the Mediator complex subunit 13 family.</text>
</comment>
<comment type="subunit">
    <text evidence="9">Component of the Mediator complex.</text>
</comment>
<feature type="region of interest" description="Disordered" evidence="10">
    <location>
        <begin position="702"/>
        <end position="733"/>
    </location>
</feature>
<feature type="region of interest" description="Disordered" evidence="10">
    <location>
        <begin position="1815"/>
        <end position="1838"/>
    </location>
</feature>
<evidence type="ECO:0000256" key="2">
    <source>
        <dbReference type="ARBA" id="ARBA00009354"/>
    </source>
</evidence>
<evidence type="ECO:0000256" key="10">
    <source>
        <dbReference type="SAM" id="MobiDB-lite"/>
    </source>
</evidence>
<evidence type="ECO:0000313" key="14">
    <source>
        <dbReference type="Proteomes" id="UP000887575"/>
    </source>
</evidence>
<dbReference type="GO" id="GO:0045944">
    <property type="term" value="P:positive regulation of transcription by RNA polymerase II"/>
    <property type="evidence" value="ECO:0007669"/>
    <property type="project" value="TreeGrafter"/>
</dbReference>
<feature type="region of interest" description="Disordered" evidence="10">
    <location>
        <begin position="498"/>
        <end position="560"/>
    </location>
</feature>
<dbReference type="GO" id="GO:0003713">
    <property type="term" value="F:transcription coactivator activity"/>
    <property type="evidence" value="ECO:0007669"/>
    <property type="project" value="TreeGrafter"/>
</dbReference>
<keyword evidence="7 9" id="KW-0804">Transcription</keyword>
<evidence type="ECO:0000256" key="8">
    <source>
        <dbReference type="ARBA" id="ARBA00023242"/>
    </source>
</evidence>
<evidence type="ECO:0000259" key="13">
    <source>
        <dbReference type="Pfam" id="PF18296"/>
    </source>
</evidence>
<feature type="compositionally biased region" description="Low complexity" evidence="10">
    <location>
        <begin position="1265"/>
        <end position="1276"/>
    </location>
</feature>
<evidence type="ECO:0000256" key="9">
    <source>
        <dbReference type="RuleBase" id="RU364134"/>
    </source>
</evidence>
<evidence type="ECO:0000256" key="1">
    <source>
        <dbReference type="ARBA" id="ARBA00004123"/>
    </source>
</evidence>
<name>A0AAF3F045_9BILA</name>
<keyword evidence="8 9" id="KW-0539">Nucleus</keyword>
<dbReference type="Pfam" id="PF11597">
    <property type="entry name" value="Med13_N"/>
    <property type="match status" value="1"/>
</dbReference>
<evidence type="ECO:0000259" key="12">
    <source>
        <dbReference type="Pfam" id="PF11597"/>
    </source>
</evidence>
<feature type="region of interest" description="Disordered" evidence="10">
    <location>
        <begin position="740"/>
        <end position="759"/>
    </location>
</feature>
<feature type="compositionally biased region" description="Basic and acidic residues" evidence="10">
    <location>
        <begin position="1820"/>
        <end position="1837"/>
    </location>
</feature>
<reference evidence="15" key="1">
    <citation type="submission" date="2024-02" db="UniProtKB">
        <authorList>
            <consortium name="WormBaseParasite"/>
        </authorList>
    </citation>
    <scope>IDENTIFICATION</scope>
</reference>
<keyword evidence="6 9" id="KW-0010">Activator</keyword>
<dbReference type="Pfam" id="PF18296">
    <property type="entry name" value="MID_MedPIWI"/>
    <property type="match status" value="1"/>
</dbReference>
<dbReference type="InterPro" id="IPR021643">
    <property type="entry name" value="Mediator_Med13_N"/>
</dbReference>
<feature type="domain" description="MID" evidence="13">
    <location>
        <begin position="1637"/>
        <end position="2046"/>
    </location>
</feature>
<proteinExistence type="inferred from homology"/>
<feature type="region of interest" description="Disordered" evidence="10">
    <location>
        <begin position="1871"/>
        <end position="1927"/>
    </location>
</feature>
<evidence type="ECO:0000256" key="6">
    <source>
        <dbReference type="ARBA" id="ARBA00023159"/>
    </source>
</evidence>
<dbReference type="GO" id="GO:0016592">
    <property type="term" value="C:mediator complex"/>
    <property type="evidence" value="ECO:0007669"/>
    <property type="project" value="InterPro"/>
</dbReference>
<feature type="region of interest" description="Disordered" evidence="10">
    <location>
        <begin position="860"/>
        <end position="929"/>
    </location>
</feature>
<feature type="compositionally biased region" description="Basic and acidic residues" evidence="10">
    <location>
        <begin position="2432"/>
        <end position="2448"/>
    </location>
</feature>
<feature type="region of interest" description="Disordered" evidence="10">
    <location>
        <begin position="1229"/>
        <end position="1280"/>
    </location>
</feature>
<accession>A0AAF3F045</accession>
<dbReference type="InterPro" id="IPR009401">
    <property type="entry name" value="Med13_C"/>
</dbReference>
<feature type="domain" description="Mediator complex subunit Med13 N-terminal" evidence="12">
    <location>
        <begin position="24"/>
        <end position="251"/>
    </location>
</feature>
<evidence type="ECO:0000256" key="5">
    <source>
        <dbReference type="ARBA" id="ARBA00023015"/>
    </source>
</evidence>
<feature type="domain" description="Mediator complex subunit Med13 C-terminal" evidence="11">
    <location>
        <begin position="2092"/>
        <end position="2488"/>
    </location>
</feature>
<feature type="compositionally biased region" description="Polar residues" evidence="10">
    <location>
        <begin position="1251"/>
        <end position="1264"/>
    </location>
</feature>
<sequence length="2501" mass="280054">MASVLGSESWRQNQQREGIPCGSLDDCHTNVYALTELSEIRWRVYEHTTGGTSTTRLHEDLMQDDPIVKAYGRCLQKRLLCAFRRQPQQMGGYERLQLPVFDKCAKELWIFWFTQDEPSSMASCVDGLIEKQQASMMDAQIISPEVRHMFFNALYTYLSNGFVKSGHLRFGRWHTKPLKQPLPGREHMLPRFSIGYNLRLFIAGISTVCCAVISQKQPALFRLTRQHIELKEQFKVILAPWSIRAVFIGTDISAYKIDVEAEFKKWKQYWFPHWDEDGDEPLQQPGVPLMVLVEADQMPLLYPSCMIGVTWDECPLRYRSSTKRTQAGPTDPLDHFLPYPHDQIEIQTKGIGERNRTLISQADPWPVLQLSMDEAMMGKKKSQESGWKISPIPAVQKDDEKFAYSDGHRSAHCDCNECNTRLGKSDVENPEDILLPDDRFRKKLQRKAERSAQYQEGRRKIREIENIYNNPSEAEKCPYDITVLKAVLEQLSEKERDLMLQTTPTKEKEYREKKRKQKRYSRLNAESSSLLPHFAPFPSSSSDEDSEEENERSNPSWSNTKCADGIHTGIYCNADGAVYHFPDPLNSPGNSSDDDSYETIPFTPVRVVSPCYPKGKYCGRNSPIKSLNDHLSSDSHPPTTSYHSRKMHSRKSGKDRRKRLPVIGSDLDKITAKQTADLISLHKTRTAQLADKWPYLNQQIVETRSSSPEDQIPLRKETSRTTRPKRNQILSKRKDVTVRGRIRGGSNRLRRHSKGSKQDWPSCEIFDVSNMARKTKEDYSMEMSELFDVPQSFNDLDSERESGDEGNADGKETRFLLSIFDGTKDQNQHPTFQYNASVSGYPQDEAMSADECMMAIQVGAGPPSAPSDFLSPPASNEGDDHLAPGSVAPFPRGPPSVPLTDAQMNNIYPTPPSVLVDTQQPSPQQLSIPSTSTQIQSSLSVDPIDVQMIELLPPILSNLPKQKASTSKSEKPWKDEQIDDEIYPNDLGQDIGEVVNFVKEHSIHAKSRWNELPKAMRYAAFGQIKLRAKINRLPDYEKTKSRINRGGSIGKKEETAMEKLAAALNNRQMGQQGQNGIMGIGRMSGAHQMNAMRGGAMGPAPPGQLRMSYGGMGHPVQQLNTLVYGGIGGYQGMAHGGMQPHMGGGMGIAGPMHPPQMGITHPPHMGPGMGPGGQMMGGNGQMGASGSIGMQNMYYRGNPHQGGYGGGMGGDPINGSGYNPMGNLYGAPYQPAPSHGHPTYGAPPMPPHMLQRQSSVFMNSPQTHSSVPTPSSNVSSQHPSTPLIVKQELPDPEQDQENQSSSLLPSLPLSLLLSDTILNLHYDSTFDSCPICSCNSSIRARELGLYIASDEILRNDSQTQQSLITPWSGFYIQNGQLNPCTCGFSAIRYRLLSMRSGLFPEDAREATGDVTSVAEIESGLGDADPIWFNIQTPQRQEGKEAMNMLDLVRRMSLHRDISTFISRSGSLHDSLNKSVKSRSEKESNEYVISMMDQTELLLIWSAAVGSLMPSGKIPSNDDVSTYFHPWGLQTAKEMFDVGDAECRSLLNELKTSLDESMRYIRNGQPTQSIVEGPLTWRTLSQKCVKSSQDDEKECLSTAEPIPCLMVAGERENAPIRASPSIVRFWEAVSLGPIDQPKDVFYLAITYDDPDLSEKTANYFEEMSRKYEQMRLGKHLQLPANEQIVKGGVMRIERSANNTNNIYAAQSSLLRNISLYNQQKGGYYDPLLLQRLQYYCAQLEQSLINILTKDNCAIFDRETFRRAATEQYRSRCYLMSYFAKSTEDRLRVKEREAQLERNEIFRKSQLEKLVVDMDQIDQQADDGRETRKSGGETDKDPETALDAMQELMDMPDMRQEDPKNEQIDGQINQGMVQLGQPQPPMTPQKNGMGQDGGYQTGNQPGSSQQNPHNAHSTRTTYLSSYPGGIPGPIPEVPALPPEDIPDDEPGLLPHVIVVYLIDPFSTGERSTNPHISRLIAQAYIRTFNNVCQKLPTKWRCQVQLEIVPSARLMDHYASYAQVGRSQFDHVEKYSAQDCLRDLCLSVYSQSRVVLPECVKTILPKSMTKFGPASQLSEAIEGYNGNHRELQLFQISSNPWHLAPSALLHKKADGQMVTIEHEEQSLYVTYCLLGGEWLCASITDSLGKIQDNCLINMKPNNPEKMVIKYRKRTQILDAMDRLWTYIQGNLVVGTKCWRLVVGKLGRIGHAEFRAWSTLLSKTNLKKQNQKLKENCQSCQFVAASCPILQQSTPIILSACLVSIEPEPNLKVLPTSLSHSDAKNRTRGSAVGPEDGTVTHILVFPTSVDVQFGATDNLGQAHEDDDNLNLDFEIGFDDLGEMGEMKDLINEVIGSENGPPQTAGIRNPHGGFFDNFETQIENQPLAIGFYISTAPAPDLPEWFWASCPNARGQTPVHLKSSLHINVTQVQQDDSFGNVQKDKNSQGESDAVHPLDSNRTDEVLRHVLETYNALSWLSIDSLSGERRSCLPVHMQSLLRLYHSVARFIL</sequence>
<dbReference type="PANTHER" id="PTHR48249:SF3">
    <property type="entry name" value="MEDIATOR OF RNA POLYMERASE II TRANSCRIPTION SUBUNIT 13"/>
    <property type="match status" value="1"/>
</dbReference>
<organism evidence="14 15">
    <name type="scientific">Mesorhabditis belari</name>
    <dbReference type="NCBI Taxonomy" id="2138241"/>
    <lineage>
        <taxon>Eukaryota</taxon>
        <taxon>Metazoa</taxon>
        <taxon>Ecdysozoa</taxon>
        <taxon>Nematoda</taxon>
        <taxon>Chromadorea</taxon>
        <taxon>Rhabditida</taxon>
        <taxon>Rhabditina</taxon>
        <taxon>Rhabditomorpha</taxon>
        <taxon>Rhabditoidea</taxon>
        <taxon>Rhabditidae</taxon>
        <taxon>Mesorhabditinae</taxon>
        <taxon>Mesorhabditis</taxon>
    </lineage>
</organism>
<feature type="compositionally biased region" description="Basic residues" evidence="10">
    <location>
        <begin position="643"/>
        <end position="660"/>
    </location>
</feature>
<keyword evidence="5 9" id="KW-0805">Transcription regulation</keyword>
<dbReference type="Pfam" id="PF06333">
    <property type="entry name" value="Med13_C"/>
    <property type="match status" value="1"/>
</dbReference>
<evidence type="ECO:0000259" key="11">
    <source>
        <dbReference type="Pfam" id="PF06333"/>
    </source>
</evidence>
<feature type="region of interest" description="Disordered" evidence="10">
    <location>
        <begin position="626"/>
        <end position="662"/>
    </location>
</feature>
<protein>
    <recommendedName>
        <fullName evidence="3 9">Mediator of RNA polymerase II transcription subunit 13</fullName>
    </recommendedName>
</protein>
<keyword evidence="14" id="KW-1185">Reference proteome</keyword>
<dbReference type="Proteomes" id="UP000887575">
    <property type="component" value="Unassembled WGS sequence"/>
</dbReference>
<dbReference type="InterPro" id="IPR041285">
    <property type="entry name" value="MID_MedPIWI"/>
</dbReference>
<feature type="compositionally biased region" description="Low complexity" evidence="10">
    <location>
        <begin position="918"/>
        <end position="929"/>
    </location>
</feature>
<dbReference type="InterPro" id="IPR051139">
    <property type="entry name" value="Mediator_complx_sub13"/>
</dbReference>
<comment type="function">
    <text evidence="9">Component of the Mediator complex, a coactivator involved in regulated transcription of nearly all RNA polymerase II-dependent genes. Mediator functions as a bridge to convey information from gene-specific regulatory proteins to the basal RNA polymerase II transcription machinery. Mediator is recruited to promoters by direct interactions with regulatory proteins and serves as a scaffold for the assembly of a functional preinitiation complex with RNA polymerase II and the general transcription factors.</text>
</comment>